<reference evidence="2 3" key="1">
    <citation type="journal article" date="2018" name="Nat. Genet.">
        <title>The Rosa genome provides new insights in the design of modern roses.</title>
        <authorList>
            <person name="Bendahmane M."/>
        </authorList>
    </citation>
    <scope>NUCLEOTIDE SEQUENCE [LARGE SCALE GENOMIC DNA]</scope>
    <source>
        <strain evidence="3">cv. Old Blush</strain>
    </source>
</reference>
<dbReference type="EMBL" id="PDCK01000043">
    <property type="protein sequence ID" value="PRQ28448.1"/>
    <property type="molecule type" value="Genomic_DNA"/>
</dbReference>
<protein>
    <submittedName>
        <fullName evidence="2">Uncharacterized protein</fullName>
    </submittedName>
</protein>
<feature type="coiled-coil region" evidence="1">
    <location>
        <begin position="12"/>
        <end position="39"/>
    </location>
</feature>
<gene>
    <name evidence="2" type="ORF">RchiOBHm_Chr5g0003161</name>
</gene>
<accession>A0A2P6Q2M8</accession>
<proteinExistence type="predicted"/>
<name>A0A2P6Q2M8_ROSCH</name>
<dbReference type="Proteomes" id="UP000238479">
    <property type="component" value="Chromosome 5"/>
</dbReference>
<dbReference type="AlphaFoldDB" id="A0A2P6Q2M8"/>
<keyword evidence="1" id="KW-0175">Coiled coil</keyword>
<organism evidence="2 3">
    <name type="scientific">Rosa chinensis</name>
    <name type="common">China rose</name>
    <dbReference type="NCBI Taxonomy" id="74649"/>
    <lineage>
        <taxon>Eukaryota</taxon>
        <taxon>Viridiplantae</taxon>
        <taxon>Streptophyta</taxon>
        <taxon>Embryophyta</taxon>
        <taxon>Tracheophyta</taxon>
        <taxon>Spermatophyta</taxon>
        <taxon>Magnoliopsida</taxon>
        <taxon>eudicotyledons</taxon>
        <taxon>Gunneridae</taxon>
        <taxon>Pentapetalae</taxon>
        <taxon>rosids</taxon>
        <taxon>fabids</taxon>
        <taxon>Rosales</taxon>
        <taxon>Rosaceae</taxon>
        <taxon>Rosoideae</taxon>
        <taxon>Rosoideae incertae sedis</taxon>
        <taxon>Rosa</taxon>
    </lineage>
</organism>
<evidence type="ECO:0000313" key="2">
    <source>
        <dbReference type="EMBL" id="PRQ28448.1"/>
    </source>
</evidence>
<evidence type="ECO:0000313" key="3">
    <source>
        <dbReference type="Proteomes" id="UP000238479"/>
    </source>
</evidence>
<keyword evidence="3" id="KW-1185">Reference proteome</keyword>
<comment type="caution">
    <text evidence="2">The sequence shown here is derived from an EMBL/GenBank/DDBJ whole genome shotgun (WGS) entry which is preliminary data.</text>
</comment>
<dbReference type="Gramene" id="PRQ28448">
    <property type="protein sequence ID" value="PRQ28448"/>
    <property type="gene ID" value="RchiOBHm_Chr5g0003161"/>
</dbReference>
<sequence>MKFGGLCVCVCVSDIDQQEKRLEEEEAEAQLNMELTEEVAHAKMARNLRNKIHGNCIDK</sequence>
<evidence type="ECO:0000256" key="1">
    <source>
        <dbReference type="SAM" id="Coils"/>
    </source>
</evidence>